<comment type="caution">
    <text evidence="2">The sequence shown here is derived from an EMBL/GenBank/DDBJ whole genome shotgun (WGS) entry which is preliminary data.</text>
</comment>
<reference evidence="2 3" key="1">
    <citation type="submission" date="2021-06" db="EMBL/GenBank/DDBJ databases">
        <title>Caerostris darwini draft genome.</title>
        <authorList>
            <person name="Kono N."/>
            <person name="Arakawa K."/>
        </authorList>
    </citation>
    <scope>NUCLEOTIDE SEQUENCE [LARGE SCALE GENOMIC DNA]</scope>
</reference>
<protein>
    <submittedName>
        <fullName evidence="2">Uncharacterized protein</fullName>
    </submittedName>
</protein>
<gene>
    <name evidence="2" type="ORF">CDAR_585841</name>
</gene>
<name>A0AAV4TMP4_9ARAC</name>
<evidence type="ECO:0000313" key="3">
    <source>
        <dbReference type="Proteomes" id="UP001054837"/>
    </source>
</evidence>
<dbReference type="EMBL" id="BPLQ01009763">
    <property type="protein sequence ID" value="GIY46419.1"/>
    <property type="molecule type" value="Genomic_DNA"/>
</dbReference>
<keyword evidence="3" id="KW-1185">Reference proteome</keyword>
<accession>A0AAV4TMP4</accession>
<organism evidence="2 3">
    <name type="scientific">Caerostris darwini</name>
    <dbReference type="NCBI Taxonomy" id="1538125"/>
    <lineage>
        <taxon>Eukaryota</taxon>
        <taxon>Metazoa</taxon>
        <taxon>Ecdysozoa</taxon>
        <taxon>Arthropoda</taxon>
        <taxon>Chelicerata</taxon>
        <taxon>Arachnida</taxon>
        <taxon>Araneae</taxon>
        <taxon>Araneomorphae</taxon>
        <taxon>Entelegynae</taxon>
        <taxon>Araneoidea</taxon>
        <taxon>Araneidae</taxon>
        <taxon>Caerostris</taxon>
    </lineage>
</organism>
<dbReference type="AlphaFoldDB" id="A0AAV4TMP4"/>
<proteinExistence type="predicted"/>
<evidence type="ECO:0000256" key="1">
    <source>
        <dbReference type="SAM" id="MobiDB-lite"/>
    </source>
</evidence>
<feature type="region of interest" description="Disordered" evidence="1">
    <location>
        <begin position="1"/>
        <end position="42"/>
    </location>
</feature>
<evidence type="ECO:0000313" key="2">
    <source>
        <dbReference type="EMBL" id="GIY46419.1"/>
    </source>
</evidence>
<sequence>MRRRIKSSNDCSLGGYQRIKEQQQEKKKKNKRKLNYNTSHANLSPKTIPLLTESNKTKIQFSFSDFSKHKREGFRNSRCFEISTKIVGIAPCHSLLNFATRLHEKEYTQANLTQCWLGSIYSAISVSPKNQQMQIAR</sequence>
<dbReference type="Proteomes" id="UP001054837">
    <property type="component" value="Unassembled WGS sequence"/>
</dbReference>